<dbReference type="GO" id="GO:0004713">
    <property type="term" value="F:protein tyrosine kinase activity"/>
    <property type="evidence" value="ECO:0007669"/>
    <property type="project" value="TreeGrafter"/>
</dbReference>
<dbReference type="AlphaFoldDB" id="G5H6N0"/>
<dbReference type="EMBL" id="ADLD01000008">
    <property type="protein sequence ID" value="EHB92877.1"/>
    <property type="molecule type" value="Genomic_DNA"/>
</dbReference>
<keyword evidence="2" id="KW-1133">Transmembrane helix</keyword>
<dbReference type="STRING" id="742725.HMPREF9450_00590"/>
<dbReference type="PATRIC" id="fig|742725.3.peg.640"/>
<dbReference type="PANTHER" id="PTHR32309">
    <property type="entry name" value="TYROSINE-PROTEIN KINASE"/>
    <property type="match status" value="1"/>
</dbReference>
<evidence type="ECO:0000313" key="4">
    <source>
        <dbReference type="Proteomes" id="UP000006008"/>
    </source>
</evidence>
<dbReference type="PANTHER" id="PTHR32309:SF13">
    <property type="entry name" value="FERRIC ENTEROBACTIN TRANSPORT PROTEIN FEPE"/>
    <property type="match status" value="1"/>
</dbReference>
<proteinExistence type="predicted"/>
<gene>
    <name evidence="3" type="ORF">HMPREF9450_00590</name>
</gene>
<dbReference type="GO" id="GO:0005886">
    <property type="term" value="C:plasma membrane"/>
    <property type="evidence" value="ECO:0007669"/>
    <property type="project" value="TreeGrafter"/>
</dbReference>
<dbReference type="HOGENOM" id="CLU_022010_1_0_10"/>
<dbReference type="eggNOG" id="COG3206">
    <property type="taxonomic scope" value="Bacteria"/>
</dbReference>
<feature type="transmembrane region" description="Helical" evidence="2">
    <location>
        <begin position="12"/>
        <end position="31"/>
    </location>
</feature>
<evidence type="ECO:0000313" key="3">
    <source>
        <dbReference type="EMBL" id="EHB92877.1"/>
    </source>
</evidence>
<comment type="caution">
    <text evidence="3">The sequence shown here is derived from an EMBL/GenBank/DDBJ whole genome shotgun (WGS) entry which is preliminary data.</text>
</comment>
<dbReference type="RefSeq" id="WP_009133396.1">
    <property type="nucleotide sequence ID" value="NZ_CP102250.1"/>
</dbReference>
<sequence>MNSLIYLFRFIYRIRWWLLIGPALAALFVIYKTQKMSHTYQTRTTIYTGAVSGYSIDPDDSGKQDWASTNNTMDNLVNIIVSQSTLRNVSLRLFAQAMMYGSPDKNTNYISAANYRTLMRHVPKEVVALIDKNSEENTLANLEDYEKASPDNYVYGLFHYTHRHYSYQALSKIVVKRLGNSDMIQVSYESDDPGIAYNTLVLLNEEFVKQYKDLRFGETNNVIKYFEQELERTRKVLTEAEDSLRDYNVEKRVINYDEQTKHVAVLSRDFELRYEDTRIELANTQRLMEVMDDRIDEHVKQLRNNTLFVDKLRTISNLTARITTLESFQNDTLAQALDQPLTARPAGSSTTSISSLKRQLAKAQGELTELTHALGTQYYTKEGLSTSTLVDQWLDVLIRNEKAKAEMKVLQEWKDRLDDRYVFYAPVGTTIKRKQREINFTEQSYLSILHGLNMARLKQKSLQITSATLKVINPPSFPIAAMPTKRKVMVLAAFFGTMIFILGYFILLELLDRTLRDRVRTERITGGRVLGAFPAPGKFRFRSYTKACRQVASQYLGNAVLNYFKPGKPNVINLLSTDTGTGKSFLGEQLKTYFEEIGLNVRLVTYHQDFTVERKNYLLAQSHKDFIPVWDRKPDGEPETGREDVVIIEHPSLSTCTVSKALLQEASVNIVVARANQVWKDTDQILFDKVREQAGETPVMLYLNMARREVVESFTGMLPPYTPLRKRLFRFYQFGLTSSGK</sequence>
<keyword evidence="4" id="KW-1185">Reference proteome</keyword>
<accession>G5H6N0</accession>
<protein>
    <recommendedName>
        <fullName evidence="5">Exopolysaccharide biosynthesis protein</fullName>
    </recommendedName>
</protein>
<dbReference type="InterPro" id="IPR050445">
    <property type="entry name" value="Bact_polysacc_biosynth/exp"/>
</dbReference>
<keyword evidence="1" id="KW-0175">Coiled coil</keyword>
<reference evidence="3 4" key="1">
    <citation type="submission" date="2011-08" db="EMBL/GenBank/DDBJ databases">
        <title>The Genome Sequence of Alistipes indistinctus YIT 12060.</title>
        <authorList>
            <consortium name="The Broad Institute Genome Sequencing Platform"/>
            <person name="Earl A."/>
            <person name="Ward D."/>
            <person name="Feldgarden M."/>
            <person name="Gevers D."/>
            <person name="Morotomi M."/>
            <person name="Young S.K."/>
            <person name="Zeng Q."/>
            <person name="Gargeya S."/>
            <person name="Fitzgerald M."/>
            <person name="Haas B."/>
            <person name="Abouelleil A."/>
            <person name="Alvarado L."/>
            <person name="Arachchi H.M."/>
            <person name="Berlin A."/>
            <person name="Brown A."/>
            <person name="Chapman S.B."/>
            <person name="Chen Z."/>
            <person name="Dunbar C."/>
            <person name="Freedman E."/>
            <person name="Gearin G."/>
            <person name="Gellesch M."/>
            <person name="Goldberg J."/>
            <person name="Griggs A."/>
            <person name="Gujja S."/>
            <person name="Heiman D."/>
            <person name="Howarth C."/>
            <person name="Larson L."/>
            <person name="Lui A."/>
            <person name="MacDonald P.J.P."/>
            <person name="Montmayeur A."/>
            <person name="Murphy C."/>
            <person name="Neiman D."/>
            <person name="Pearson M."/>
            <person name="Priest M."/>
            <person name="Roberts A."/>
            <person name="Saif S."/>
            <person name="Shea T."/>
            <person name="Shenoy N."/>
            <person name="Sisk P."/>
            <person name="Stolte C."/>
            <person name="Sykes S."/>
            <person name="Wortman J."/>
            <person name="Nusbaum C."/>
            <person name="Birren B."/>
        </authorList>
    </citation>
    <scope>NUCLEOTIDE SEQUENCE [LARGE SCALE GENOMIC DNA]</scope>
    <source>
        <strain evidence="3 4">YIT 12060</strain>
    </source>
</reference>
<feature type="transmembrane region" description="Helical" evidence="2">
    <location>
        <begin position="488"/>
        <end position="511"/>
    </location>
</feature>
<dbReference type="OrthoDB" id="781284at2"/>
<organism evidence="3 4">
    <name type="scientific">Alistipes indistinctus YIT 12060</name>
    <dbReference type="NCBI Taxonomy" id="742725"/>
    <lineage>
        <taxon>Bacteria</taxon>
        <taxon>Pseudomonadati</taxon>
        <taxon>Bacteroidota</taxon>
        <taxon>Bacteroidia</taxon>
        <taxon>Bacteroidales</taxon>
        <taxon>Rikenellaceae</taxon>
        <taxon>Alistipes</taxon>
    </lineage>
</organism>
<evidence type="ECO:0008006" key="5">
    <source>
        <dbReference type="Google" id="ProtNLM"/>
    </source>
</evidence>
<dbReference type="Proteomes" id="UP000006008">
    <property type="component" value="Unassembled WGS sequence"/>
</dbReference>
<evidence type="ECO:0000256" key="2">
    <source>
        <dbReference type="SAM" id="Phobius"/>
    </source>
</evidence>
<keyword evidence="2" id="KW-0812">Transmembrane</keyword>
<name>G5H6N0_9BACT</name>
<feature type="coiled-coil region" evidence="1">
    <location>
        <begin position="223"/>
        <end position="250"/>
    </location>
</feature>
<evidence type="ECO:0000256" key="1">
    <source>
        <dbReference type="SAM" id="Coils"/>
    </source>
</evidence>
<dbReference type="GeneID" id="92816397"/>
<keyword evidence="2" id="KW-0472">Membrane</keyword>